<gene>
    <name evidence="1" type="ORF">ERS852573_01816</name>
</gene>
<evidence type="ECO:0000313" key="1">
    <source>
        <dbReference type="EMBL" id="CUN07764.1"/>
    </source>
</evidence>
<dbReference type="EMBL" id="CYXO01000010">
    <property type="protein sequence ID" value="CUN07764.1"/>
    <property type="molecule type" value="Genomic_DNA"/>
</dbReference>
<evidence type="ECO:0000313" key="2">
    <source>
        <dbReference type="Proteomes" id="UP000095597"/>
    </source>
</evidence>
<proteinExistence type="predicted"/>
<dbReference type="RefSeq" id="WP_055214431.1">
    <property type="nucleotide sequence ID" value="NZ_CYXO01000010.1"/>
</dbReference>
<organism evidence="1 2">
    <name type="scientific">Dorea longicatena</name>
    <dbReference type="NCBI Taxonomy" id="88431"/>
    <lineage>
        <taxon>Bacteria</taxon>
        <taxon>Bacillati</taxon>
        <taxon>Bacillota</taxon>
        <taxon>Clostridia</taxon>
        <taxon>Lachnospirales</taxon>
        <taxon>Lachnospiraceae</taxon>
        <taxon>Dorea</taxon>
    </lineage>
</organism>
<accession>A0A173TYU6</accession>
<dbReference type="Proteomes" id="UP000095597">
    <property type="component" value="Unassembled WGS sequence"/>
</dbReference>
<sequence length="70" mass="7888">MRNKDDELRTQHYNVRVGDKAWVDGLPAFLVKGGGNKKDTYTIKEFLAAFYGEKCRCIIIDPNGGIVVIE</sequence>
<name>A0A173TYU6_9FIRM</name>
<protein>
    <submittedName>
        <fullName evidence="1">Uncharacterized protein</fullName>
    </submittedName>
</protein>
<reference evidence="1 2" key="1">
    <citation type="submission" date="2015-09" db="EMBL/GenBank/DDBJ databases">
        <authorList>
            <consortium name="Pathogen Informatics"/>
        </authorList>
    </citation>
    <scope>NUCLEOTIDE SEQUENCE [LARGE SCALE GENOMIC DNA]</scope>
    <source>
        <strain evidence="1 2">2789STDY5834961</strain>
    </source>
</reference>
<dbReference type="AlphaFoldDB" id="A0A173TYU6"/>